<dbReference type="InterPro" id="IPR009056">
    <property type="entry name" value="Cyt_c-like_dom"/>
</dbReference>
<dbReference type="SUPFAM" id="SSF49265">
    <property type="entry name" value="Fibronectin type III"/>
    <property type="match status" value="3"/>
</dbReference>
<evidence type="ECO:0000256" key="1">
    <source>
        <dbReference type="ARBA" id="ARBA00022448"/>
    </source>
</evidence>
<dbReference type="InterPro" id="IPR036909">
    <property type="entry name" value="Cyt_c-like_dom_sf"/>
</dbReference>
<dbReference type="InterPro" id="IPR003961">
    <property type="entry name" value="FN3_dom"/>
</dbReference>
<keyword evidence="4" id="KW-0249">Electron transport</keyword>
<dbReference type="Pfam" id="PF00034">
    <property type="entry name" value="Cytochrom_C"/>
    <property type="match status" value="1"/>
</dbReference>
<keyword evidence="2 6" id="KW-0349">Heme</keyword>
<feature type="domain" description="Fibronectin type-III" evidence="8">
    <location>
        <begin position="1655"/>
        <end position="1740"/>
    </location>
</feature>
<evidence type="ECO:0000256" key="2">
    <source>
        <dbReference type="ARBA" id="ARBA00022617"/>
    </source>
</evidence>
<evidence type="ECO:0000256" key="7">
    <source>
        <dbReference type="SAM" id="SignalP"/>
    </source>
</evidence>
<reference evidence="11" key="1">
    <citation type="journal article" date="2023" name="Int. J. Mol. Sci.">
        <title>Metagenomics Revealed a New Genus 'Candidatus Thiocaldithrix dubininis' gen. nov., sp. nov. and a New Species 'Candidatus Thiothrix putei' sp. nov. in the Family Thiotrichaceae, Some Members of Which Have Traits of Both Na+- and H+-Motive Energetics.</title>
        <authorList>
            <person name="Ravin N.V."/>
            <person name="Muntyan M.S."/>
            <person name="Smolyakov D.D."/>
            <person name="Rudenko T.S."/>
            <person name="Beletsky A.V."/>
            <person name="Mardanov A.V."/>
            <person name="Grabovich M.Y."/>
        </authorList>
    </citation>
    <scope>NUCLEOTIDE SEQUENCE</scope>
    <source>
        <strain evidence="11">GKL-01</strain>
    </source>
</reference>
<dbReference type="PROSITE" id="PS51007">
    <property type="entry name" value="CYTC"/>
    <property type="match status" value="2"/>
</dbReference>
<feature type="domain" description="PA14" evidence="10">
    <location>
        <begin position="910"/>
        <end position="1050"/>
    </location>
</feature>
<dbReference type="GO" id="GO:0009055">
    <property type="term" value="F:electron transfer activity"/>
    <property type="evidence" value="ECO:0007669"/>
    <property type="project" value="InterPro"/>
</dbReference>
<dbReference type="PROSITE" id="PS50853">
    <property type="entry name" value="FN3"/>
    <property type="match status" value="2"/>
</dbReference>
<dbReference type="Gene3D" id="2.60.120.380">
    <property type="match status" value="3"/>
</dbReference>
<keyword evidence="7" id="KW-0732">Signal</keyword>
<name>A0AA95KHA2_9GAMM</name>
<dbReference type="KEGG" id="tdu:QJT80_07595"/>
<feature type="signal peptide" evidence="7">
    <location>
        <begin position="1"/>
        <end position="27"/>
    </location>
</feature>
<keyword evidence="1" id="KW-0813">Transport</keyword>
<dbReference type="GO" id="GO:0020037">
    <property type="term" value="F:heme binding"/>
    <property type="evidence" value="ECO:0007669"/>
    <property type="project" value="InterPro"/>
</dbReference>
<dbReference type="PANTHER" id="PTHR33751">
    <property type="entry name" value="CBB3-TYPE CYTOCHROME C OXIDASE SUBUNIT FIXP"/>
    <property type="match status" value="1"/>
</dbReference>
<dbReference type="PANTHER" id="PTHR33751:SF9">
    <property type="entry name" value="CYTOCHROME C4"/>
    <property type="match status" value="1"/>
</dbReference>
<sequence>MAIQTSWRKIVLNSLFSLFLFMTCVSAQVSAEDFSSHAYALYPTASTLDRISPLQRISLQDLTTQAAYTQAVNEALAATRSMPTGHKALLNLDLDFLQIAQSTSLYTDAQGKPLVVNTVDNSTLPDHGIWLDKAVTVVAARVAEFFRQYKAAGGMVDFVSLDYRGLALTANDIKAAGEASGNLSSYLQAIQADSRFASIQNNLGFSDLSTMYAGDVQALQRQQTWNAVMQARVATYLHQAFYTPLQTHFRNVQVSEREQAYYSNAFPSAIPGENTKASTMVGTGQNKQLTGILPSTGIVVNNKTYAATPFNALRYEVNRVRSSAIAVNKPIYPTVFSKTKIPASTGYTTLLANNDLYQEMLLHAALTGSRKYIYLNTQTASTDDALLNNALTEFDQQVGTSTVLTRLADNGADWDQPYILTAALSGTSKVWRFTPELTANKTLSATLLNAYPAQFALNNGLKLTIPNAKVQTLAKPISSQGFWLKEEVSSNIIKCAAPSVNQTCTTYYPSSDLTQQAALIAEQPAVFNDTGTLSPLFVKNWGYGGADISAKTDGFSVVYQANLNLLGGNYNFTLRADDSAQVWIDDQLVLDGSTNTAINARTLSKELNLTPGSHNIRLQYTDISAAAAVDLSFKRLTCSTSTTKTCLTYIDKSGNTLITELPLIQTSNSLNFDFNKFSFPSNVNTEKGLLMRWDGVIDIKKAGNYAFEIKHGLGALNIWIDGQLLYNNNGYSANILTQALQNLTVGAHQIRVELKAVPGSYLNINWLLALNNCSVVPQGSFCAEFFDNPNLTPPAKRFQASPAIDFDWGSNAPMSGNNFPTDKFSVRWLGDFEFAAGNYTFTTTSDDGVRVWVDEQIVIDAWKDQWNAVNKQGIKLAAGKHRIKMEYYDNTNGALAKLAWKKVGDGCISIPDNQYCAEYYANTAFADEPLKVANTDKIDFAWQDTAPITESPADKFSIRWQGNFDFNADKYRFIAQVDDGVRVWVDNQLVIDQWAGKANQEYTADIVLTAGKHLVKVEYKEEYGWASARVNWEQMRECSGIPDNSFCGEFFDSDKLGGAVIRTQAAAAIDFDWADKRPMQGLKADKFTARWQGKFDFNAGYYRFTGEADDGIKVWVDDVLVIDHWALDWQWQGKVQAVPYIPQGKHMVKVEYLENYSSAKLKLNWQEVQGCASTPENRFCLELYNNKDFSGFIRQLQPVDSINVDWGENQPDPLVNKDNFAARWTGKYQFTAGTYRFVTDTDQGVVLYIDGQKVIDQWTQQNNKQQKIIKLNEGWHTLKMETFDSWSTAKAKLTWEQLPDCSTAPENQFCAEYYATKDLTGDLANIQLADKIDFDWTGNAPSNFVPKDNFSVRWVGKFQFDAGLYRFVTDADNAIKVWVDDEVLIDAWNPQWPWYAKQRRLKQLSAGLHTIKVEYREEWGNAKAKLAWEGVPDCKTEIPTGKFCGSFFNSKDLSGEVADNRYDDKINFDWASAAPQDGVNTDFSARWQGKMDFAEGEYTFSTKVDDGFRLWVDGNVVIDSWKPQAATLYSKRIFLSGGLHTLKAEYYDAGGLAVAQLNWKSEQLSEPQIPSNLRTASLVQDKVVLTWDAQPIVSQYKVYKAGKLLSQVSSNTITDLQVSATQTYNYTVTAVWPNGRESRPAVLSVTVPDTQAPKPPTKLSVQAIAPTSVTLVWTGASDNIAIKNYQVWRDGVQIAETSDAGFVDNTLSSTGKYLYSVKAVDTSNNVSLASAGLSVTTKDGIGPTVPTGLQAAVLNPTQIALTWDSATDNVGVAQYRIVRNGTQIGISKQTSFTDKTVKENTQYSYQVRAADAAGNVSAPSLAVQTISGDATAPSAPTDLAASITPNQQVKLTWSAAIDNKGVSQYRIIRDGRLLAITAFLAYTDTAAKVGQTYTYVVKAVDAANNASLDSNAISITPTGICETTQLYYKQSVEGTMNTCATCHIAGGMGQNSRFILSNAPESSLRNLGAISNLNQLLGKQIFLDKASGTLTHGGGTVISKTSGEYAAFAKLLDQLKTPGQCTDVVDANEPLLTQSLVANCMSCHGSNGASTGPATPSLGGLSKAYLTQVLTDYQTGKRASSVMDRIAKGYTADEITRIADFFAQQPFSAGQQTTDSAQVTQGHTLHNQYCASCHTSGGKDVSRTGSRLAGQWKPYMQRTLLDYALNRSQTNAEMAQAIKTVYQLQGKNGLSALTEYYASQSTDTNAPTPPSELVAESHSPTSVTLTWMDSDDDWGVLYYDIYRDGVWIGRTRFNTYTDLGLKAGNYRYTVVAVDTFGNRSVVSNESSAVLSAEESTPNGVQLLSYPDTLRKAALILLNRLPTPAELNVAKTEETFRSTLRTMLDSKGALDQFVYRAGHESFLSGGAEWIGNTRGLSSADFPALNTLTDAEKAAANDAVRREPVYLLQYLVGNDKPWTEALTANYTVMNPQLAKATGATPVSGAFTDATNAKEFKPVRIPQVSARYPGKAFAHAGVLSTNSWLSRFPTTDTNRNRHRAAKVYKQFLGVDIEALAQRPLDDSKNGNYLVPTMENPNCMVCHTVMEPVAGAFRDWGNNSRYLQNFDGSKGDKDSLAWVYKSSSYLLDKNGQPWYHMGDTWYRDMFPTGFNNRTAPGGYGAYSGVTWTTSNNLLKNSSAESGNTGWIVNKGLIESVNKTSCARAPAPRDPKNGKAFYQVGSCNTALNESLAWQDIDISAQATNVDKGKAEIDYGAYFSALYSQDKASIWVEYLDKAGASLGKSTILTDQISWNWANKTATAKVPVGTRKLRFTLQGLRSTQTWADKYIDAYVEDLYLLLRTPDSNVLNVTGKQDTLQWLGSQLVQDPRFAKGGVYFWFKPLFKRDPIKAPVDQNVEDYAQQMTAYNAQDEILTQLANRFAYNQGHGVWNVKDLLIDMVASPLFRATAGQLSTEQQRTLSDTGLARLLTPEELYAKTKAIMGSDWYSFRPENAWGSSMGLFYGGFDGGRIQAKPNTEMNSLMATVPERMAVELSCNAVADDFRLAAGSRKLFPFVEATDTPVYEEVDTSTLNLLVNPGAEAGLDGWTLELGTARALAGAAWSCEGGPPVKSGKAQFNPGSMCVNTTPLSRLYQTADVTAWDESIDSGEAKVLFGAALRGWSVNNDEASVYISFRDASDNELGQSQVLSGKEGYWQTQMAYAPMPAKTRSIRFYMQGKRIDTSSNTNNDSFVDDTFMRVVTAQSAYMPAGEKRIRANLQFLHKQFLNENLAIDDPEITRSFALFSDAWADRSNTADTSCRLYSSWEDPTYTKRAWGTVMLYLMTDARFLYE</sequence>
<dbReference type="GO" id="GO:0046872">
    <property type="term" value="F:metal ion binding"/>
    <property type="evidence" value="ECO:0007669"/>
    <property type="project" value="UniProtKB-KW"/>
</dbReference>
<dbReference type="PROSITE" id="PS51820">
    <property type="entry name" value="PA14"/>
    <property type="match status" value="8"/>
</dbReference>
<proteinExistence type="predicted"/>
<dbReference type="Proteomes" id="UP001300672">
    <property type="component" value="Chromosome"/>
</dbReference>
<feature type="domain" description="PA14" evidence="10">
    <location>
        <begin position="776"/>
        <end position="914"/>
    </location>
</feature>
<dbReference type="Pfam" id="PF07691">
    <property type="entry name" value="PA14"/>
    <property type="match status" value="7"/>
</dbReference>
<feature type="domain" description="Cytochrome c" evidence="9">
    <location>
        <begin position="2023"/>
        <end position="2106"/>
    </location>
</feature>
<feature type="domain" description="PA14" evidence="10">
    <location>
        <begin position="498"/>
        <end position="649"/>
    </location>
</feature>
<dbReference type="InterPro" id="IPR013783">
    <property type="entry name" value="Ig-like_fold"/>
</dbReference>
<dbReference type="SMART" id="SM00060">
    <property type="entry name" value="FN3"/>
    <property type="match status" value="5"/>
</dbReference>
<evidence type="ECO:0000256" key="4">
    <source>
        <dbReference type="ARBA" id="ARBA00022982"/>
    </source>
</evidence>
<feature type="domain" description="Cytochrome c" evidence="9">
    <location>
        <begin position="2117"/>
        <end position="2201"/>
    </location>
</feature>
<evidence type="ECO:0000259" key="10">
    <source>
        <dbReference type="PROSITE" id="PS51820"/>
    </source>
</evidence>
<dbReference type="Gene3D" id="2.60.40.10">
    <property type="entry name" value="Immunoglobulins"/>
    <property type="match status" value="5"/>
</dbReference>
<dbReference type="InterPro" id="IPR011658">
    <property type="entry name" value="PA14_dom"/>
</dbReference>
<protein>
    <submittedName>
        <fullName evidence="11">PA14 domain-containing protein</fullName>
    </submittedName>
</protein>
<feature type="domain" description="PA14" evidence="10">
    <location>
        <begin position="642"/>
        <end position="780"/>
    </location>
</feature>
<evidence type="ECO:0000256" key="6">
    <source>
        <dbReference type="PROSITE-ProRule" id="PRU00433"/>
    </source>
</evidence>
<organism evidence="11">
    <name type="scientific">Candidatus Thiocaldithrix dubininis</name>
    <dbReference type="NCBI Taxonomy" id="3080823"/>
    <lineage>
        <taxon>Bacteria</taxon>
        <taxon>Pseudomonadati</taxon>
        <taxon>Pseudomonadota</taxon>
        <taxon>Gammaproteobacteria</taxon>
        <taxon>Thiotrichales</taxon>
        <taxon>Thiotrichaceae</taxon>
        <taxon>Candidatus Thiocaldithrix</taxon>
    </lineage>
</organism>
<dbReference type="Gene3D" id="2.60.120.260">
    <property type="entry name" value="Galactose-binding domain-like"/>
    <property type="match status" value="1"/>
</dbReference>
<dbReference type="SUPFAM" id="SSF46626">
    <property type="entry name" value="Cytochrome c"/>
    <property type="match status" value="2"/>
</dbReference>
<dbReference type="Gene3D" id="1.10.760.10">
    <property type="entry name" value="Cytochrome c-like domain"/>
    <property type="match status" value="2"/>
</dbReference>
<feature type="domain" description="PA14" evidence="10">
    <location>
        <begin position="1304"/>
        <end position="1442"/>
    </location>
</feature>
<reference evidence="11" key="2">
    <citation type="submission" date="2023-04" db="EMBL/GenBank/DDBJ databases">
        <authorList>
            <person name="Beletskiy A.V."/>
            <person name="Mardanov A.V."/>
            <person name="Ravin N.V."/>
        </authorList>
    </citation>
    <scope>NUCLEOTIDE SEQUENCE</scope>
    <source>
        <strain evidence="11">GKL-01</strain>
    </source>
</reference>
<evidence type="ECO:0000313" key="11">
    <source>
        <dbReference type="EMBL" id="WGZ92341.1"/>
    </source>
</evidence>
<feature type="domain" description="Fibronectin type-III" evidence="8">
    <location>
        <begin position="1745"/>
        <end position="1834"/>
    </location>
</feature>
<gene>
    <name evidence="11" type="ORF">QJT80_07595</name>
</gene>
<dbReference type="SMART" id="SM00758">
    <property type="entry name" value="PA14"/>
    <property type="match status" value="7"/>
</dbReference>
<accession>A0AA95KHA2</accession>
<feature type="domain" description="PA14" evidence="10">
    <location>
        <begin position="1438"/>
        <end position="1573"/>
    </location>
</feature>
<evidence type="ECO:0000259" key="9">
    <source>
        <dbReference type="PROSITE" id="PS51007"/>
    </source>
</evidence>
<keyword evidence="5 6" id="KW-0408">Iron</keyword>
<dbReference type="SUPFAM" id="SSF56988">
    <property type="entry name" value="Anthrax protective antigen"/>
    <property type="match status" value="8"/>
</dbReference>
<keyword evidence="3 6" id="KW-0479">Metal-binding</keyword>
<dbReference type="InterPro" id="IPR050597">
    <property type="entry name" value="Cytochrome_c_Oxidase_Subunit"/>
</dbReference>
<dbReference type="Gene3D" id="3.90.182.10">
    <property type="entry name" value="Toxin - Anthrax Protective Antigen,domain 1"/>
    <property type="match status" value="5"/>
</dbReference>
<dbReference type="CDD" id="cd00063">
    <property type="entry name" value="FN3"/>
    <property type="match status" value="3"/>
</dbReference>
<dbReference type="EMBL" id="CP124755">
    <property type="protein sequence ID" value="WGZ92341.1"/>
    <property type="molecule type" value="Genomic_DNA"/>
</dbReference>
<evidence type="ECO:0000256" key="3">
    <source>
        <dbReference type="ARBA" id="ARBA00022723"/>
    </source>
</evidence>
<evidence type="ECO:0000259" key="8">
    <source>
        <dbReference type="PROSITE" id="PS50853"/>
    </source>
</evidence>
<evidence type="ECO:0000256" key="5">
    <source>
        <dbReference type="ARBA" id="ARBA00023004"/>
    </source>
</evidence>
<feature type="domain" description="PA14" evidence="10">
    <location>
        <begin position="1041"/>
        <end position="1183"/>
    </location>
</feature>
<dbReference type="InterPro" id="IPR036116">
    <property type="entry name" value="FN3_sf"/>
</dbReference>
<feature type="chain" id="PRO_5041668251" evidence="7">
    <location>
        <begin position="28"/>
        <end position="3285"/>
    </location>
</feature>
<feature type="domain" description="PA14" evidence="10">
    <location>
        <begin position="1174"/>
        <end position="1313"/>
    </location>
</feature>
<dbReference type="InterPro" id="IPR037524">
    <property type="entry name" value="PA14/GLEYA"/>
</dbReference>